<evidence type="ECO:0000256" key="6">
    <source>
        <dbReference type="SAM" id="SignalP"/>
    </source>
</evidence>
<accession>A0A833QWZ2</accession>
<dbReference type="Proteomes" id="UP000623129">
    <property type="component" value="Unassembled WGS sequence"/>
</dbReference>
<reference evidence="7" key="1">
    <citation type="submission" date="2020-01" db="EMBL/GenBank/DDBJ databases">
        <title>Genome sequence of Kobresia littledalei, the first chromosome-level genome in the family Cyperaceae.</title>
        <authorList>
            <person name="Qu G."/>
        </authorList>
    </citation>
    <scope>NUCLEOTIDE SEQUENCE</scope>
    <source>
        <strain evidence="7">C.B.Clarke</strain>
        <tissue evidence="7">Leaf</tissue>
    </source>
</reference>
<dbReference type="InterPro" id="IPR007770">
    <property type="entry name" value="DMP"/>
</dbReference>
<feature type="chain" id="PRO_5033058746" evidence="6">
    <location>
        <begin position="20"/>
        <end position="139"/>
    </location>
</feature>
<evidence type="ECO:0000313" key="7">
    <source>
        <dbReference type="EMBL" id="KAF3334585.1"/>
    </source>
</evidence>
<dbReference type="EMBL" id="SWLB01000009">
    <property type="protein sequence ID" value="KAF3334585.1"/>
    <property type="molecule type" value="Genomic_DNA"/>
</dbReference>
<dbReference type="PANTHER" id="PTHR31621">
    <property type="entry name" value="PROTEIN DMP3"/>
    <property type="match status" value="1"/>
</dbReference>
<evidence type="ECO:0000256" key="2">
    <source>
        <dbReference type="ARBA" id="ARBA00008707"/>
    </source>
</evidence>
<name>A0A833QWZ2_9POAL</name>
<proteinExistence type="inferred from homology"/>
<organism evidence="7 8">
    <name type="scientific">Carex littledalei</name>
    <dbReference type="NCBI Taxonomy" id="544730"/>
    <lineage>
        <taxon>Eukaryota</taxon>
        <taxon>Viridiplantae</taxon>
        <taxon>Streptophyta</taxon>
        <taxon>Embryophyta</taxon>
        <taxon>Tracheophyta</taxon>
        <taxon>Spermatophyta</taxon>
        <taxon>Magnoliopsida</taxon>
        <taxon>Liliopsida</taxon>
        <taxon>Poales</taxon>
        <taxon>Cyperaceae</taxon>
        <taxon>Cyperoideae</taxon>
        <taxon>Cariceae</taxon>
        <taxon>Carex</taxon>
        <taxon>Carex subgen. Euthyceras</taxon>
    </lineage>
</organism>
<keyword evidence="5" id="KW-0472">Membrane</keyword>
<comment type="subcellular location">
    <subcellularLocation>
        <location evidence="1">Membrane</location>
        <topology evidence="1">Multi-pass membrane protein</topology>
    </subcellularLocation>
</comment>
<dbReference type="GO" id="GO:0010256">
    <property type="term" value="P:endomembrane system organization"/>
    <property type="evidence" value="ECO:0007669"/>
    <property type="project" value="TreeGrafter"/>
</dbReference>
<sequence length="139" mass="15134">MLLLYLCVLSCVFFTFTDSLVGTDGKVYYGIATLKGFFVFNFEGTTMAGPSYSRTWKDTTSALLITFMPSSPCSSSLLSPSATSPFRSVSSHMLATTPRSYSSTYPWALVSWQAWSSSSSPLLARVWAPPILLPPGPFS</sequence>
<comment type="caution">
    <text evidence="7">The sequence shown here is derived from an EMBL/GenBank/DDBJ whole genome shotgun (WGS) entry which is preliminary data.</text>
</comment>
<evidence type="ECO:0000313" key="8">
    <source>
        <dbReference type="Proteomes" id="UP000623129"/>
    </source>
</evidence>
<comment type="similarity">
    <text evidence="2">Belongs to the plant DMP1 protein family.</text>
</comment>
<evidence type="ECO:0000256" key="4">
    <source>
        <dbReference type="ARBA" id="ARBA00022989"/>
    </source>
</evidence>
<dbReference type="GO" id="GO:0005737">
    <property type="term" value="C:cytoplasm"/>
    <property type="evidence" value="ECO:0007669"/>
    <property type="project" value="UniProtKB-ARBA"/>
</dbReference>
<protein>
    <submittedName>
        <fullName evidence="7">Uncharacterized protein</fullName>
    </submittedName>
</protein>
<keyword evidence="8" id="KW-1185">Reference proteome</keyword>
<evidence type="ECO:0000256" key="5">
    <source>
        <dbReference type="ARBA" id="ARBA00023136"/>
    </source>
</evidence>
<keyword evidence="4" id="KW-1133">Transmembrane helix</keyword>
<keyword evidence="6" id="KW-0732">Signal</keyword>
<feature type="signal peptide" evidence="6">
    <location>
        <begin position="1"/>
        <end position="19"/>
    </location>
</feature>
<gene>
    <name evidence="7" type="ORF">FCM35_KLT21189</name>
</gene>
<dbReference type="PANTHER" id="PTHR31621:SF7">
    <property type="entry name" value="OS07G0407900 PROTEIN"/>
    <property type="match status" value="1"/>
</dbReference>
<keyword evidence="3" id="KW-0812">Transmembrane</keyword>
<dbReference type="AlphaFoldDB" id="A0A833QWZ2"/>
<dbReference type="GO" id="GO:0016020">
    <property type="term" value="C:membrane"/>
    <property type="evidence" value="ECO:0007669"/>
    <property type="project" value="UniProtKB-SubCell"/>
</dbReference>
<evidence type="ECO:0000256" key="3">
    <source>
        <dbReference type="ARBA" id="ARBA00022692"/>
    </source>
</evidence>
<dbReference type="OrthoDB" id="657601at2759"/>
<evidence type="ECO:0000256" key="1">
    <source>
        <dbReference type="ARBA" id="ARBA00004141"/>
    </source>
</evidence>
<dbReference type="Pfam" id="PF05078">
    <property type="entry name" value="DUF679"/>
    <property type="match status" value="1"/>
</dbReference>